<dbReference type="InterPro" id="IPR018490">
    <property type="entry name" value="cNMP-bd_dom_sf"/>
</dbReference>
<dbReference type="OrthoDB" id="6503934at2"/>
<dbReference type="AlphaFoldDB" id="A0A240C8A8"/>
<dbReference type="GO" id="GO:0003677">
    <property type="term" value="F:DNA binding"/>
    <property type="evidence" value="ECO:0007669"/>
    <property type="project" value="UniProtKB-KW"/>
</dbReference>
<gene>
    <name evidence="2" type="ORF">SAMEA4384070_03811</name>
</gene>
<evidence type="ECO:0000313" key="2">
    <source>
        <dbReference type="EMBL" id="SNW04311.1"/>
    </source>
</evidence>
<reference evidence="2 3" key="1">
    <citation type="submission" date="2017-06" db="EMBL/GenBank/DDBJ databases">
        <authorList>
            <consortium name="Pathogen Informatics"/>
        </authorList>
    </citation>
    <scope>NUCLEOTIDE SEQUENCE [LARGE SCALE GENOMIC DNA]</scope>
    <source>
        <strain evidence="2 3">NCTC12148</strain>
    </source>
</reference>
<name>A0A240C8A8_SERFI</name>
<sequence>MTDNPQATGNGQANDHFNDALQKILPHKPHDIIADLMAALQPEASAITARRSRQFSGKNPQVYLLLRGAVHLHRQSDDLLMTTIYAPHIIGLAELLHPVGKTYLHLDKDCEIHAVAGAKVLQKLNEQPRLWADVARILAYQLHFASLRDLHLLNNHAYDAIRGKLLELMNAPASTRSQYSALRYIQERTTLARSTILKCLSDLKTGGYIAMEKGHLTQVFNLPQRY</sequence>
<dbReference type="GeneID" id="75028939"/>
<dbReference type="KEGG" id="sfj:SAMEA4384070_3811"/>
<accession>A0A240C8A8</accession>
<protein>
    <submittedName>
        <fullName evidence="2">Putative DNA-binding transcriptional regulator</fullName>
    </submittedName>
</protein>
<dbReference type="InterPro" id="IPR041687">
    <property type="entry name" value="HTH_46"/>
</dbReference>
<proteinExistence type="predicted"/>
<evidence type="ECO:0000313" key="3">
    <source>
        <dbReference type="Proteomes" id="UP000215134"/>
    </source>
</evidence>
<organism evidence="2 3">
    <name type="scientific">Serratia ficaria</name>
    <dbReference type="NCBI Taxonomy" id="61651"/>
    <lineage>
        <taxon>Bacteria</taxon>
        <taxon>Pseudomonadati</taxon>
        <taxon>Pseudomonadota</taxon>
        <taxon>Gammaproteobacteria</taxon>
        <taxon>Enterobacterales</taxon>
        <taxon>Yersiniaceae</taxon>
        <taxon>Serratia</taxon>
    </lineage>
</organism>
<keyword evidence="3" id="KW-1185">Reference proteome</keyword>
<dbReference type="SUPFAM" id="SSF51206">
    <property type="entry name" value="cAMP-binding domain-like"/>
    <property type="match status" value="1"/>
</dbReference>
<evidence type="ECO:0000259" key="1">
    <source>
        <dbReference type="Pfam" id="PF15977"/>
    </source>
</evidence>
<dbReference type="EMBL" id="LT906479">
    <property type="protein sequence ID" value="SNW04311.1"/>
    <property type="molecule type" value="Genomic_DNA"/>
</dbReference>
<keyword evidence="2" id="KW-0238">DNA-binding</keyword>
<dbReference type="InterPro" id="IPR014710">
    <property type="entry name" value="RmlC-like_jellyroll"/>
</dbReference>
<dbReference type="Proteomes" id="UP000215134">
    <property type="component" value="Chromosome 1"/>
</dbReference>
<feature type="domain" description="IprA winged helix-turn-helix" evidence="1">
    <location>
        <begin position="157"/>
        <end position="224"/>
    </location>
</feature>
<dbReference type="Pfam" id="PF15977">
    <property type="entry name" value="HTH_46"/>
    <property type="match status" value="1"/>
</dbReference>
<dbReference type="RefSeq" id="WP_061800216.1">
    <property type="nucleotide sequence ID" value="NZ_CABITV010000009.1"/>
</dbReference>
<dbReference type="Gene3D" id="2.60.120.10">
    <property type="entry name" value="Jelly Rolls"/>
    <property type="match status" value="1"/>
</dbReference>
<dbReference type="STRING" id="1411141.GCA_001590885_04481"/>